<evidence type="ECO:0000256" key="1">
    <source>
        <dbReference type="SAM" id="MobiDB-lite"/>
    </source>
</evidence>
<sequence length="110" mass="11747">MIPGEPNAWGHREQAWASQQGFLSSKLVQLKLGQIQSYPWAPQRAPPALPSPAWSVPSTEAPTRVVIVQVTGKANTYTDSQAPPHTSRDQFSFGPTGTLCGPGLGAERPA</sequence>
<proteinExistence type="predicted"/>
<organism evidence="2">
    <name type="scientific">Micrurus carvalhoi</name>
    <dbReference type="NCBI Taxonomy" id="3147026"/>
    <lineage>
        <taxon>Eukaryota</taxon>
        <taxon>Metazoa</taxon>
        <taxon>Chordata</taxon>
        <taxon>Craniata</taxon>
        <taxon>Vertebrata</taxon>
        <taxon>Euteleostomi</taxon>
        <taxon>Lepidosauria</taxon>
        <taxon>Squamata</taxon>
        <taxon>Bifurcata</taxon>
        <taxon>Unidentata</taxon>
        <taxon>Episquamata</taxon>
        <taxon>Toxicofera</taxon>
        <taxon>Serpentes</taxon>
        <taxon>Colubroidea</taxon>
        <taxon>Elapidae</taxon>
        <taxon>Elapinae</taxon>
        <taxon>Micrurus</taxon>
    </lineage>
</organism>
<reference evidence="2" key="1">
    <citation type="submission" date="2017-07" db="EMBL/GenBank/DDBJ databases">
        <authorList>
            <person name="Mikheyev A."/>
            <person name="Grau M."/>
        </authorList>
    </citation>
    <scope>NUCLEOTIDE SEQUENCE</scope>
    <source>
        <tissue evidence="2">Venom_gland</tissue>
    </source>
</reference>
<name>A0A2H6N4F3_9SAUR</name>
<accession>A0A2H6N4F3</accession>
<evidence type="ECO:0000313" key="2">
    <source>
        <dbReference type="EMBL" id="LAA24297.1"/>
    </source>
</evidence>
<feature type="region of interest" description="Disordered" evidence="1">
    <location>
        <begin position="76"/>
        <end position="110"/>
    </location>
</feature>
<reference evidence="2" key="2">
    <citation type="submission" date="2017-12" db="EMBL/GenBank/DDBJ databases">
        <title>Coralsnake Venomics: Analyses of Venom Gland Transcriptomes and Proteomes of Six Brazilian Taxa.</title>
        <authorList>
            <person name="Aird S.D."/>
            <person name="Jorge da Silva N."/>
            <person name="Qiu L."/>
            <person name="Villar-Briones A."/>
            <person name="Aparecida-Saddi V."/>
            <person name="Campos-Telles M.P."/>
            <person name="Grau M."/>
            <person name="Mikheyev A.S."/>
        </authorList>
    </citation>
    <scope>NUCLEOTIDE SEQUENCE</scope>
    <source>
        <tissue evidence="2">Venom_gland</tissue>
    </source>
</reference>
<dbReference type="AlphaFoldDB" id="A0A2H6N4F3"/>
<dbReference type="EMBL" id="IACI01046031">
    <property type="protein sequence ID" value="LAA24297.1"/>
    <property type="molecule type" value="Transcribed_RNA"/>
</dbReference>
<protein>
    <submittedName>
        <fullName evidence="2">Uncharacterized protein</fullName>
    </submittedName>
</protein>